<keyword evidence="3" id="KW-0285">Flavoprotein</keyword>
<evidence type="ECO:0000256" key="3">
    <source>
        <dbReference type="ARBA" id="ARBA00022630"/>
    </source>
</evidence>
<dbReference type="InterPro" id="IPR016167">
    <property type="entry name" value="FAD-bd_PCMH_sub1"/>
</dbReference>
<keyword evidence="5" id="KW-0560">Oxidoreductase</keyword>
<dbReference type="AlphaFoldDB" id="A0A3A8ICS8"/>
<dbReference type="PROSITE" id="PS51387">
    <property type="entry name" value="FAD_PCMH"/>
    <property type="match status" value="1"/>
</dbReference>
<dbReference type="GO" id="GO:0016491">
    <property type="term" value="F:oxidoreductase activity"/>
    <property type="evidence" value="ECO:0007669"/>
    <property type="project" value="UniProtKB-KW"/>
</dbReference>
<dbReference type="GO" id="GO:0071949">
    <property type="term" value="F:FAD binding"/>
    <property type="evidence" value="ECO:0007669"/>
    <property type="project" value="InterPro"/>
</dbReference>
<proteinExistence type="inferred from homology"/>
<evidence type="ECO:0000256" key="4">
    <source>
        <dbReference type="ARBA" id="ARBA00022827"/>
    </source>
</evidence>
<name>A0A3A8ICS8_9BACT</name>
<evidence type="ECO:0000256" key="1">
    <source>
        <dbReference type="ARBA" id="ARBA00001974"/>
    </source>
</evidence>
<dbReference type="InterPro" id="IPR006094">
    <property type="entry name" value="Oxid_FAD_bind_N"/>
</dbReference>
<organism evidence="7 8">
    <name type="scientific">Corallococcus terminator</name>
    <dbReference type="NCBI Taxonomy" id="2316733"/>
    <lineage>
        <taxon>Bacteria</taxon>
        <taxon>Pseudomonadati</taxon>
        <taxon>Myxococcota</taxon>
        <taxon>Myxococcia</taxon>
        <taxon>Myxococcales</taxon>
        <taxon>Cystobacterineae</taxon>
        <taxon>Myxococcaceae</taxon>
        <taxon>Corallococcus</taxon>
    </lineage>
</organism>
<dbReference type="SUPFAM" id="SSF56176">
    <property type="entry name" value="FAD-binding/transporter-associated domain-like"/>
    <property type="match status" value="1"/>
</dbReference>
<feature type="domain" description="FAD-binding PCMH-type" evidence="6">
    <location>
        <begin position="31"/>
        <end position="200"/>
    </location>
</feature>
<comment type="similarity">
    <text evidence="2">Belongs to the oxygen-dependent FAD-linked oxidoreductase family.</text>
</comment>
<dbReference type="Gene3D" id="3.30.43.10">
    <property type="entry name" value="Uridine Diphospho-n-acetylenolpyruvylglucosamine Reductase, domain 2"/>
    <property type="match status" value="1"/>
</dbReference>
<dbReference type="PANTHER" id="PTHR42973:SF39">
    <property type="entry name" value="FAD-BINDING PCMH-TYPE DOMAIN-CONTAINING PROTEIN"/>
    <property type="match status" value="1"/>
</dbReference>
<sequence length="447" mass="47371">MSQTLASRVSCPVFNSQDAGYAPEVAGFNVTIVHTPEYVVAAQSASDVAEAVRFAHENKLRVTVQGAGHGSYVPVTSGVFISTRRMNQVSIDVASRTATVGAGARWDVVVEEAAKHGLSPIAGSSTNVGVVGYVLGGGIGPLVRSHGISSDYVSGFTVITGEGERVEASAEHNPDLFWALRGGKGGFGIVTEVRLRLVDLAMLYGGALFFAEEHIDAGLRAWVKWTEGADARVSTSAAVMRFPPFDFIPPPLRGRTLLTVRFAFPGSSEEGARLAAPLRAAAPVYMDMLGDLPASQIARIHSDPTDPMPTWTAGVMLTHVDQDFASALLRHVGAGVQSPFLMVEVRHLGAAASRDVAGGSAVGGRGANFVVGVVGAIPPLFQTAMPAAEEAMRADLKSWLSPEMTINFMGKPRSAEHYESCWSADTRTKLAEVRRKFDPHGLFANTK</sequence>
<protein>
    <submittedName>
        <fullName evidence="7">FAD-binding oxidoreductase</fullName>
    </submittedName>
</protein>
<evidence type="ECO:0000256" key="2">
    <source>
        <dbReference type="ARBA" id="ARBA00005466"/>
    </source>
</evidence>
<evidence type="ECO:0000313" key="7">
    <source>
        <dbReference type="EMBL" id="RKG75423.1"/>
    </source>
</evidence>
<accession>A0A3A8ICS8</accession>
<dbReference type="PANTHER" id="PTHR42973">
    <property type="entry name" value="BINDING OXIDOREDUCTASE, PUTATIVE (AFU_ORTHOLOGUE AFUA_1G17690)-RELATED"/>
    <property type="match status" value="1"/>
</dbReference>
<dbReference type="InterPro" id="IPR016166">
    <property type="entry name" value="FAD-bd_PCMH"/>
</dbReference>
<dbReference type="Proteomes" id="UP000268094">
    <property type="component" value="Unassembled WGS sequence"/>
</dbReference>
<evidence type="ECO:0000259" key="6">
    <source>
        <dbReference type="PROSITE" id="PS51387"/>
    </source>
</evidence>
<dbReference type="InterPro" id="IPR016169">
    <property type="entry name" value="FAD-bd_PCMH_sub2"/>
</dbReference>
<reference evidence="8" key="1">
    <citation type="submission" date="2018-09" db="EMBL/GenBank/DDBJ databases">
        <authorList>
            <person name="Livingstone P.G."/>
            <person name="Whitworth D.E."/>
        </authorList>
    </citation>
    <scope>NUCLEOTIDE SEQUENCE [LARGE SCALE GENOMIC DNA]</scope>
    <source>
        <strain evidence="8">CA054A</strain>
    </source>
</reference>
<keyword evidence="4" id="KW-0274">FAD</keyword>
<keyword evidence="8" id="KW-1185">Reference proteome</keyword>
<dbReference type="OrthoDB" id="9775082at2"/>
<dbReference type="Gene3D" id="3.40.462.20">
    <property type="match status" value="1"/>
</dbReference>
<evidence type="ECO:0000313" key="8">
    <source>
        <dbReference type="Proteomes" id="UP000268094"/>
    </source>
</evidence>
<dbReference type="Pfam" id="PF01565">
    <property type="entry name" value="FAD_binding_4"/>
    <property type="match status" value="1"/>
</dbReference>
<comment type="caution">
    <text evidence="7">The sequence shown here is derived from an EMBL/GenBank/DDBJ whole genome shotgun (WGS) entry which is preliminary data.</text>
</comment>
<dbReference type="InterPro" id="IPR050416">
    <property type="entry name" value="FAD-linked_Oxidoreductase"/>
</dbReference>
<gene>
    <name evidence="7" type="ORF">D7V88_33540</name>
</gene>
<dbReference type="RefSeq" id="WP_120544689.1">
    <property type="nucleotide sequence ID" value="NZ_RAVZ01000333.1"/>
</dbReference>
<dbReference type="EMBL" id="RAVZ01000333">
    <property type="protein sequence ID" value="RKG75423.1"/>
    <property type="molecule type" value="Genomic_DNA"/>
</dbReference>
<dbReference type="InterPro" id="IPR036318">
    <property type="entry name" value="FAD-bd_PCMH-like_sf"/>
</dbReference>
<comment type="cofactor">
    <cofactor evidence="1">
        <name>FAD</name>
        <dbReference type="ChEBI" id="CHEBI:57692"/>
    </cofactor>
</comment>
<dbReference type="Gene3D" id="3.30.465.10">
    <property type="match status" value="1"/>
</dbReference>
<evidence type="ECO:0000256" key="5">
    <source>
        <dbReference type="ARBA" id="ARBA00023002"/>
    </source>
</evidence>